<name>A0A5B8RL92_9ZZZZ</name>
<gene>
    <name evidence="1" type="ORF">KBTEX_04172</name>
</gene>
<sequence length="321" mass="33382">MGVVRRRTSGVPWRWAVSLLLAVMVLPRAAGANGRPGSVALRDGRGTGVEVVASEPGGARVPVCVVVHDARSGQQTGYAVTPASPRRGAGAPVRLVLAPGAYDVYVVPRDVLGAAVHAVRDIWITQGWHRLQVGFAQGRLSVTVAGAQGIVPAGVQVNRSRDGAAVDGSAIESGGADRPTVFALPGGRYDVRARTTGAILTARRLEVVPGSLLAVRLRVGGGAGVHREALTVRSTAAASAPAPDYAAAAIRAAWRGRDSALQHRYRLAGVEEVLAADRGRRYRLRLVPRGGGEAVTATAGAVFLAGTGWRARWLDLPPQGR</sequence>
<dbReference type="AlphaFoldDB" id="A0A5B8RL92"/>
<reference evidence="1" key="1">
    <citation type="submission" date="2019-06" db="EMBL/GenBank/DDBJ databases">
        <authorList>
            <person name="Murdoch R.W."/>
            <person name="Fathepure B."/>
        </authorList>
    </citation>
    <scope>NUCLEOTIDE SEQUENCE</scope>
</reference>
<protein>
    <submittedName>
        <fullName evidence="1">Uncharacterized protein</fullName>
    </submittedName>
</protein>
<accession>A0A5B8RL92</accession>
<dbReference type="EMBL" id="MN079379">
    <property type="protein sequence ID" value="QEA07807.1"/>
    <property type="molecule type" value="Genomic_DNA"/>
</dbReference>
<proteinExistence type="predicted"/>
<evidence type="ECO:0000313" key="1">
    <source>
        <dbReference type="EMBL" id="QEA07807.1"/>
    </source>
</evidence>
<organism evidence="1">
    <name type="scientific">uncultured organism</name>
    <dbReference type="NCBI Taxonomy" id="155900"/>
    <lineage>
        <taxon>unclassified sequences</taxon>
        <taxon>environmental samples</taxon>
    </lineage>
</organism>